<dbReference type="EMBL" id="ML986671">
    <property type="protein sequence ID" value="KAF2260851.1"/>
    <property type="molecule type" value="Genomic_DNA"/>
</dbReference>
<gene>
    <name evidence="1" type="ORF">CC78DRAFT_384854</name>
</gene>
<dbReference type="Proteomes" id="UP000800093">
    <property type="component" value="Unassembled WGS sequence"/>
</dbReference>
<comment type="caution">
    <text evidence="1">The sequence shown here is derived from an EMBL/GenBank/DDBJ whole genome shotgun (WGS) entry which is preliminary data.</text>
</comment>
<evidence type="ECO:0000313" key="2">
    <source>
        <dbReference type="Proteomes" id="UP000800093"/>
    </source>
</evidence>
<sequence length="180" mass="20348">MKPTMAHMGQDLNAEFCGALTACLFWGYPTPVLRGSLRLLIEHCRGTISRCQDCRSIDMALASEMLRSLETGLGETGDRQTARPEYFAELASMSLRGRRLFIAQCDNERWVGIGPAALRKSDRITILQRTRNLMILRKQGGFYRLIGPAVVSYERTYTSPEAPLFIEKAKSHGTKVYQIW</sequence>
<proteinExistence type="predicted"/>
<organism evidence="1 2">
    <name type="scientific">Lojkania enalia</name>
    <dbReference type="NCBI Taxonomy" id="147567"/>
    <lineage>
        <taxon>Eukaryota</taxon>
        <taxon>Fungi</taxon>
        <taxon>Dikarya</taxon>
        <taxon>Ascomycota</taxon>
        <taxon>Pezizomycotina</taxon>
        <taxon>Dothideomycetes</taxon>
        <taxon>Pleosporomycetidae</taxon>
        <taxon>Pleosporales</taxon>
        <taxon>Pleosporales incertae sedis</taxon>
        <taxon>Lojkania</taxon>
    </lineage>
</organism>
<keyword evidence="2" id="KW-1185">Reference proteome</keyword>
<name>A0A9P4K2E5_9PLEO</name>
<reference evidence="2" key="1">
    <citation type="journal article" date="2020" name="Stud. Mycol.">
        <title>101 Dothideomycetes genomes: A test case for predicting lifestyles and emergence of pathogens.</title>
        <authorList>
            <person name="Haridas S."/>
            <person name="Albert R."/>
            <person name="Binder M."/>
            <person name="Bloem J."/>
            <person name="LaButti K."/>
            <person name="Salamov A."/>
            <person name="Andreopoulos B."/>
            <person name="Baker S."/>
            <person name="Barry K."/>
            <person name="Bills G."/>
            <person name="Bluhm B."/>
            <person name="Cannon C."/>
            <person name="Castanera R."/>
            <person name="Culley D."/>
            <person name="Daum C."/>
            <person name="Ezra D."/>
            <person name="Gonzalez J."/>
            <person name="Henrissat B."/>
            <person name="Kuo A."/>
            <person name="Liang C."/>
            <person name="Lipzen A."/>
            <person name="Lutzoni F."/>
            <person name="Magnuson J."/>
            <person name="Mondo S."/>
            <person name="Nolan M."/>
            <person name="Ohm R."/>
            <person name="Pangilinan J."/>
            <person name="Park H.-J."/>
            <person name="Ramirez L."/>
            <person name="Alfaro M."/>
            <person name="Sun H."/>
            <person name="Tritt A."/>
            <person name="Yoshinaga Y."/>
            <person name="Zwiers L.-H."/>
            <person name="Turgeon B."/>
            <person name="Goodwin S."/>
            <person name="Spatafora J."/>
            <person name="Crous P."/>
            <person name="Grigoriev I."/>
        </authorList>
    </citation>
    <scope>NUCLEOTIDE SEQUENCE [LARGE SCALE GENOMIC DNA]</scope>
    <source>
        <strain evidence="2">CBS 304.66</strain>
    </source>
</reference>
<protein>
    <submittedName>
        <fullName evidence="1">Uncharacterized protein</fullName>
    </submittedName>
</protein>
<accession>A0A9P4K2E5</accession>
<evidence type="ECO:0000313" key="1">
    <source>
        <dbReference type="EMBL" id="KAF2260851.1"/>
    </source>
</evidence>
<dbReference type="AlphaFoldDB" id="A0A9P4K2E5"/>